<protein>
    <submittedName>
        <fullName evidence="1">Uncharacterized protein</fullName>
    </submittedName>
</protein>
<evidence type="ECO:0000313" key="1">
    <source>
        <dbReference type="EMBL" id="TNN78776.1"/>
    </source>
</evidence>
<dbReference type="Proteomes" id="UP000314294">
    <property type="component" value="Unassembled WGS sequence"/>
</dbReference>
<sequence>MQTLGTSHKRRETHFAEVGGLTEIGIACTEPGQDLCYQKLPRVQALLEVKAHLKHWTGD</sequence>
<organism evidence="1 2">
    <name type="scientific">Liparis tanakae</name>
    <name type="common">Tanaka's snailfish</name>
    <dbReference type="NCBI Taxonomy" id="230148"/>
    <lineage>
        <taxon>Eukaryota</taxon>
        <taxon>Metazoa</taxon>
        <taxon>Chordata</taxon>
        <taxon>Craniata</taxon>
        <taxon>Vertebrata</taxon>
        <taxon>Euteleostomi</taxon>
        <taxon>Actinopterygii</taxon>
        <taxon>Neopterygii</taxon>
        <taxon>Teleostei</taxon>
        <taxon>Neoteleostei</taxon>
        <taxon>Acanthomorphata</taxon>
        <taxon>Eupercaria</taxon>
        <taxon>Perciformes</taxon>
        <taxon>Cottioidei</taxon>
        <taxon>Cottales</taxon>
        <taxon>Liparidae</taxon>
        <taxon>Liparis</taxon>
    </lineage>
</organism>
<dbReference type="EMBL" id="SRLO01000070">
    <property type="protein sequence ID" value="TNN78776.1"/>
    <property type="molecule type" value="Genomic_DNA"/>
</dbReference>
<evidence type="ECO:0000313" key="2">
    <source>
        <dbReference type="Proteomes" id="UP000314294"/>
    </source>
</evidence>
<gene>
    <name evidence="1" type="ORF">EYF80_010946</name>
</gene>
<proteinExistence type="predicted"/>
<reference evidence="1 2" key="1">
    <citation type="submission" date="2019-03" db="EMBL/GenBank/DDBJ databases">
        <title>First draft genome of Liparis tanakae, snailfish: a comprehensive survey of snailfish specific genes.</title>
        <authorList>
            <person name="Kim W."/>
            <person name="Song I."/>
            <person name="Jeong J.-H."/>
            <person name="Kim D."/>
            <person name="Kim S."/>
            <person name="Ryu S."/>
            <person name="Song J.Y."/>
            <person name="Lee S.K."/>
        </authorList>
    </citation>
    <scope>NUCLEOTIDE SEQUENCE [LARGE SCALE GENOMIC DNA]</scope>
    <source>
        <tissue evidence="1">Muscle</tissue>
    </source>
</reference>
<accession>A0A4Z2ILK3</accession>
<keyword evidence="2" id="KW-1185">Reference proteome</keyword>
<comment type="caution">
    <text evidence="1">The sequence shown here is derived from an EMBL/GenBank/DDBJ whole genome shotgun (WGS) entry which is preliminary data.</text>
</comment>
<dbReference type="AlphaFoldDB" id="A0A4Z2ILK3"/>
<name>A0A4Z2ILK3_9TELE</name>